<feature type="compositionally biased region" description="Low complexity" evidence="2">
    <location>
        <begin position="187"/>
        <end position="211"/>
    </location>
</feature>
<gene>
    <name evidence="3" type="ORF">HD556DRAFT_1437544</name>
</gene>
<keyword evidence="4" id="KW-1185">Reference proteome</keyword>
<sequence length="385" mass="41527">MLGIEDYGSDVDSENEASSSVSFSKAPVPAPSKPSGLSLPAPKSSSLSLPPPTKTKRTKKIEITLPSLPSNDSDTDDRPPVKKPRITSSKGAGTSSLLNMLPAPTQPLPVKPKKAERMLGGGNGPGLVFHAPVSVQEDGEGDGEEASMSFLPPSIKKGKSNVNLDREDHQPQAPSKGPAVNFFSLGTSSRPNSTVPSTSTTPNTFTPTVSSAPEVASFTPPSPTPTDAYPGYYLLPSGAWAAHDQAYYATFVKKWQKEYDAQVRALEKGEVEREAEEAAEVNMQTEMEKARKEIKEREDRKALTGVKTGEPERPRMNVQGAKLGSTARSRHQLTTLLTDAYQNREAMEEKIAQARRNRKEAGNKYGACLFPCVVSVIRFINPTGF</sequence>
<dbReference type="GeneID" id="64599475"/>
<dbReference type="GO" id="GO:0005634">
    <property type="term" value="C:nucleus"/>
    <property type="evidence" value="ECO:0007669"/>
    <property type="project" value="TreeGrafter"/>
</dbReference>
<evidence type="ECO:0000313" key="4">
    <source>
        <dbReference type="Proteomes" id="UP000719766"/>
    </source>
</evidence>
<dbReference type="Proteomes" id="UP000719766">
    <property type="component" value="Unassembled WGS sequence"/>
</dbReference>
<name>A0A9P7J5G5_9AGAM</name>
<accession>A0A9P7J5G5</accession>
<dbReference type="EMBL" id="JABBWE010000004">
    <property type="protein sequence ID" value="KAG1803798.1"/>
    <property type="molecule type" value="Genomic_DNA"/>
</dbReference>
<feature type="region of interest" description="Disordered" evidence="2">
    <location>
        <begin position="1"/>
        <end position="222"/>
    </location>
</feature>
<dbReference type="OrthoDB" id="2555634at2759"/>
<evidence type="ECO:0000256" key="2">
    <source>
        <dbReference type="SAM" id="MobiDB-lite"/>
    </source>
</evidence>
<evidence type="ECO:0000313" key="3">
    <source>
        <dbReference type="EMBL" id="KAG1803798.1"/>
    </source>
</evidence>
<feature type="coiled-coil region" evidence="1">
    <location>
        <begin position="268"/>
        <end position="300"/>
    </location>
</feature>
<protein>
    <submittedName>
        <fullName evidence="3">Mitotic checkpoint regulator, MAD2B-interacting-domain-containing protein</fullName>
    </submittedName>
</protein>
<evidence type="ECO:0000256" key="1">
    <source>
        <dbReference type="SAM" id="Coils"/>
    </source>
</evidence>
<dbReference type="RefSeq" id="XP_041166144.1">
    <property type="nucleotide sequence ID" value="XM_041305711.1"/>
</dbReference>
<dbReference type="Pfam" id="PF10253">
    <property type="entry name" value="PRCC"/>
    <property type="match status" value="1"/>
</dbReference>
<feature type="coiled-coil region" evidence="1">
    <location>
        <begin position="337"/>
        <end position="364"/>
    </location>
</feature>
<proteinExistence type="predicted"/>
<dbReference type="InterPro" id="IPR018800">
    <property type="entry name" value="PRCC"/>
</dbReference>
<dbReference type="PANTHER" id="PTHR13621">
    <property type="entry name" value="PROLINE-RICH PROTEIN PRCC"/>
    <property type="match status" value="1"/>
</dbReference>
<comment type="caution">
    <text evidence="3">The sequence shown here is derived from an EMBL/GenBank/DDBJ whole genome shotgun (WGS) entry which is preliminary data.</text>
</comment>
<reference evidence="3" key="1">
    <citation type="journal article" date="2020" name="New Phytol.">
        <title>Comparative genomics reveals dynamic genome evolution in host specialist ectomycorrhizal fungi.</title>
        <authorList>
            <person name="Lofgren L.A."/>
            <person name="Nguyen N.H."/>
            <person name="Vilgalys R."/>
            <person name="Ruytinx J."/>
            <person name="Liao H.L."/>
            <person name="Branco S."/>
            <person name="Kuo A."/>
            <person name="LaButti K."/>
            <person name="Lipzen A."/>
            <person name="Andreopoulos W."/>
            <person name="Pangilinan J."/>
            <person name="Riley R."/>
            <person name="Hundley H."/>
            <person name="Na H."/>
            <person name="Barry K."/>
            <person name="Grigoriev I.V."/>
            <person name="Stajich J.E."/>
            <person name="Kennedy P.G."/>
        </authorList>
    </citation>
    <scope>NUCLEOTIDE SEQUENCE</scope>
    <source>
        <strain evidence="3">S12</strain>
    </source>
</reference>
<keyword evidence="1" id="KW-0175">Coiled coil</keyword>
<dbReference type="AlphaFoldDB" id="A0A9P7J5G5"/>
<dbReference type="PANTHER" id="PTHR13621:SF2">
    <property type="entry name" value="PROLINE-RICH PROTEIN PRCC"/>
    <property type="match status" value="1"/>
</dbReference>
<organism evidence="3 4">
    <name type="scientific">Suillus plorans</name>
    <dbReference type="NCBI Taxonomy" id="116603"/>
    <lineage>
        <taxon>Eukaryota</taxon>
        <taxon>Fungi</taxon>
        <taxon>Dikarya</taxon>
        <taxon>Basidiomycota</taxon>
        <taxon>Agaricomycotina</taxon>
        <taxon>Agaricomycetes</taxon>
        <taxon>Agaricomycetidae</taxon>
        <taxon>Boletales</taxon>
        <taxon>Suillineae</taxon>
        <taxon>Suillaceae</taxon>
        <taxon>Suillus</taxon>
    </lineage>
</organism>
<feature type="compositionally biased region" description="Low complexity" evidence="2">
    <location>
        <begin position="16"/>
        <end position="48"/>
    </location>
</feature>
<feature type="compositionally biased region" description="Polar residues" evidence="2">
    <location>
        <begin position="86"/>
        <end position="98"/>
    </location>
</feature>